<organism evidence="2 3">
    <name type="scientific">Capnocytophaga stomatis</name>
    <dbReference type="NCBI Taxonomy" id="1848904"/>
    <lineage>
        <taxon>Bacteria</taxon>
        <taxon>Pseudomonadati</taxon>
        <taxon>Bacteroidota</taxon>
        <taxon>Flavobacteriia</taxon>
        <taxon>Flavobacteriales</taxon>
        <taxon>Flavobacteriaceae</taxon>
        <taxon>Capnocytophaga</taxon>
    </lineage>
</organism>
<evidence type="ECO:0000313" key="3">
    <source>
        <dbReference type="Proteomes" id="UP001622370"/>
    </source>
</evidence>
<keyword evidence="3" id="KW-1185">Reference proteome</keyword>
<dbReference type="RefSeq" id="WP_203967030.1">
    <property type="nucleotide sequence ID" value="NZ_BOPJ01000007.1"/>
</dbReference>
<accession>A0ABW8Q900</accession>
<dbReference type="EMBL" id="JBJGWJ010000002">
    <property type="protein sequence ID" value="MFK8292856.1"/>
    <property type="molecule type" value="Genomic_DNA"/>
</dbReference>
<dbReference type="InterPro" id="IPR001173">
    <property type="entry name" value="Glyco_trans_2-like"/>
</dbReference>
<dbReference type="SUPFAM" id="SSF53448">
    <property type="entry name" value="Nucleotide-diphospho-sugar transferases"/>
    <property type="match status" value="1"/>
</dbReference>
<evidence type="ECO:0000313" key="2">
    <source>
        <dbReference type="EMBL" id="MFK8292856.1"/>
    </source>
</evidence>
<name>A0ABW8Q900_9FLAO</name>
<dbReference type="Pfam" id="PF00535">
    <property type="entry name" value="Glycos_transf_2"/>
    <property type="match status" value="1"/>
</dbReference>
<dbReference type="CDD" id="cd00761">
    <property type="entry name" value="Glyco_tranf_GTA_type"/>
    <property type="match status" value="1"/>
</dbReference>
<protein>
    <submittedName>
        <fullName evidence="2">Glycosyltransferase family 2 protein</fullName>
    </submittedName>
</protein>
<dbReference type="PANTHER" id="PTHR22916">
    <property type="entry name" value="GLYCOSYLTRANSFERASE"/>
    <property type="match status" value="1"/>
</dbReference>
<feature type="domain" description="Glycosyltransferase 2-like" evidence="1">
    <location>
        <begin position="7"/>
        <end position="174"/>
    </location>
</feature>
<sequence length="313" mass="36306">MKQQKVSILIPVYNRENLIEETVKSALSQTYENIEIIVVDNKSTDNTWGILQQLALEDKRVKIFQNEKNIGPVRNWKRCIDEATGEYGKILWSDDLIAPDFLKKTLPFLQKEDVGFVYTKTILFHNINDLSNKIYSIGKTGVYKSEKYIQGVLFDVNYPVSPGCAIFRMKDLKENLLVDVPNSIGSDFSTHAIGNDLLIFLLTAHKYKLFAYVDEKLSFFRVHDGSITIASNKGRISLHYALASSYFIENKRIDLVKKQNTSIQILLRRYKKEAKKYKMFNLNNFYTQNENLGLDYLFLFRKMASKIKTKLHI</sequence>
<evidence type="ECO:0000259" key="1">
    <source>
        <dbReference type="Pfam" id="PF00535"/>
    </source>
</evidence>
<proteinExistence type="predicted"/>
<dbReference type="InterPro" id="IPR029044">
    <property type="entry name" value="Nucleotide-diphossugar_trans"/>
</dbReference>
<dbReference type="Proteomes" id="UP001622370">
    <property type="component" value="Unassembled WGS sequence"/>
</dbReference>
<comment type="caution">
    <text evidence="2">The sequence shown here is derived from an EMBL/GenBank/DDBJ whole genome shotgun (WGS) entry which is preliminary data.</text>
</comment>
<reference evidence="2 3" key="1">
    <citation type="journal article" date="2016" name="Sci. Rep.">
        <title>Whole genome sequencing identifies a novel species of the genus Capnocytophaga isolated from dog and cat bite wounds in humans.</title>
        <authorList>
            <person name="Zangenah S."/>
            <person name="Abbasi N."/>
            <person name="Andersson A.F."/>
            <person name="Bergman P."/>
        </authorList>
    </citation>
    <scope>NUCLEOTIDE SEQUENCE [LARGE SCALE GENOMIC DNA]</scope>
    <source>
        <strain evidence="2 3">W5</strain>
    </source>
</reference>
<dbReference type="PANTHER" id="PTHR22916:SF3">
    <property type="entry name" value="UDP-GLCNAC:BETAGAL BETA-1,3-N-ACETYLGLUCOSAMINYLTRANSFERASE-LIKE PROTEIN 1"/>
    <property type="match status" value="1"/>
</dbReference>
<dbReference type="Gene3D" id="3.90.550.10">
    <property type="entry name" value="Spore Coat Polysaccharide Biosynthesis Protein SpsA, Chain A"/>
    <property type="match status" value="1"/>
</dbReference>
<gene>
    <name evidence="2" type="ORF">ACI76L_03570</name>
</gene>